<dbReference type="CDD" id="cd03110">
    <property type="entry name" value="SIMIBI_bact_arch"/>
    <property type="match status" value="1"/>
</dbReference>
<feature type="domain" description="4Fe-4S ferredoxin-type" evidence="4">
    <location>
        <begin position="59"/>
        <end position="88"/>
    </location>
</feature>
<dbReference type="Proteomes" id="UP000293562">
    <property type="component" value="Unassembled WGS sequence"/>
</dbReference>
<dbReference type="InterPro" id="IPR017896">
    <property type="entry name" value="4Fe4S_Fe-S-bd"/>
</dbReference>
<dbReference type="AlphaFoldDB" id="A0A4Q7VHH7"/>
<dbReference type="Gene3D" id="3.40.50.300">
    <property type="entry name" value="P-loop containing nucleotide triphosphate hydrolases"/>
    <property type="match status" value="1"/>
</dbReference>
<organism evidence="5 6">
    <name type="scientific">Ancylomarina subtilis</name>
    <dbReference type="NCBI Taxonomy" id="1639035"/>
    <lineage>
        <taxon>Bacteria</taxon>
        <taxon>Pseudomonadati</taxon>
        <taxon>Bacteroidota</taxon>
        <taxon>Bacteroidia</taxon>
        <taxon>Marinilabiliales</taxon>
        <taxon>Marinifilaceae</taxon>
        <taxon>Ancylomarina</taxon>
    </lineage>
</organism>
<evidence type="ECO:0000259" key="4">
    <source>
        <dbReference type="PROSITE" id="PS51379"/>
    </source>
</evidence>
<sequence>MMEMTILSGKGGTGKTSITAALSGLVQSAVLCDNDVDAADLHLILHPDIIEEHAFASGWKAEIDTSKCKRCDICLSHCRFDAIHTNAAEKLVINPFQCEGCRLCERICPEQAIRSEQYTNNYWYVSNTRFGTLVHAKMGPGEENSGKLVTQVRKKAKEIALTNQKEWIINDGPPGIGCAAIASLTGTDLALIVIEPSKSSLHDADRLIKLIESFKIPVFALINKFDLNLELSQSIANYLKTKNIPLVAKIPFDKAMVHAMINKQTIVEYQPNSNISKEIKKLWHKIQLSTHTIDLHPTI</sequence>
<dbReference type="InterPro" id="IPR027417">
    <property type="entry name" value="P-loop_NTPase"/>
</dbReference>
<name>A0A4Q7VHH7_9BACT</name>
<dbReference type="OrthoDB" id="9778602at2"/>
<dbReference type="SUPFAM" id="SSF52540">
    <property type="entry name" value="P-loop containing nucleoside triphosphate hydrolases"/>
    <property type="match status" value="1"/>
</dbReference>
<keyword evidence="2" id="KW-0408">Iron</keyword>
<dbReference type="InterPro" id="IPR017900">
    <property type="entry name" value="4Fe4S_Fe_S_CS"/>
</dbReference>
<dbReference type="PANTHER" id="PTHR43534">
    <property type="entry name" value="MIND SUPERFAMILY P-LOOP ATPASE CONTAINING AN INSERTED FERREDOXIN DOMAIN"/>
    <property type="match status" value="1"/>
</dbReference>
<dbReference type="RefSeq" id="WP_130305508.1">
    <property type="nucleotide sequence ID" value="NZ_SHKN01000001.1"/>
</dbReference>
<dbReference type="Gene3D" id="3.30.70.20">
    <property type="match status" value="1"/>
</dbReference>
<keyword evidence="6" id="KW-1185">Reference proteome</keyword>
<dbReference type="GO" id="GO:0046872">
    <property type="term" value="F:metal ion binding"/>
    <property type="evidence" value="ECO:0007669"/>
    <property type="project" value="UniProtKB-KW"/>
</dbReference>
<evidence type="ECO:0000256" key="1">
    <source>
        <dbReference type="ARBA" id="ARBA00022723"/>
    </source>
</evidence>
<proteinExistence type="predicted"/>
<dbReference type="EMBL" id="SHKN01000001">
    <property type="protein sequence ID" value="RZT95550.1"/>
    <property type="molecule type" value="Genomic_DNA"/>
</dbReference>
<evidence type="ECO:0000256" key="3">
    <source>
        <dbReference type="ARBA" id="ARBA00023014"/>
    </source>
</evidence>
<reference evidence="5 6" key="1">
    <citation type="submission" date="2019-02" db="EMBL/GenBank/DDBJ databases">
        <title>Genomic Encyclopedia of Type Strains, Phase IV (KMG-IV): sequencing the most valuable type-strain genomes for metagenomic binning, comparative biology and taxonomic classification.</title>
        <authorList>
            <person name="Goeker M."/>
        </authorList>
    </citation>
    <scope>NUCLEOTIDE SEQUENCE [LARGE SCALE GENOMIC DNA]</scope>
    <source>
        <strain evidence="5 6">DSM 28825</strain>
    </source>
</reference>
<evidence type="ECO:0000256" key="2">
    <source>
        <dbReference type="ARBA" id="ARBA00023004"/>
    </source>
</evidence>
<keyword evidence="1" id="KW-0479">Metal-binding</keyword>
<dbReference type="PROSITE" id="PS00198">
    <property type="entry name" value="4FE4S_FER_1"/>
    <property type="match status" value="1"/>
</dbReference>
<dbReference type="SUPFAM" id="SSF54862">
    <property type="entry name" value="4Fe-4S ferredoxins"/>
    <property type="match status" value="1"/>
</dbReference>
<accession>A0A4Q7VHH7</accession>
<keyword evidence="3" id="KW-0411">Iron-sulfur</keyword>
<dbReference type="PROSITE" id="PS51379">
    <property type="entry name" value="4FE4S_FER_2"/>
    <property type="match status" value="2"/>
</dbReference>
<comment type="caution">
    <text evidence="5">The sequence shown here is derived from an EMBL/GenBank/DDBJ whole genome shotgun (WGS) entry which is preliminary data.</text>
</comment>
<dbReference type="InterPro" id="IPR002586">
    <property type="entry name" value="CobQ/CobB/MinD/ParA_Nub-bd_dom"/>
</dbReference>
<evidence type="ECO:0000313" key="5">
    <source>
        <dbReference type="EMBL" id="RZT95550.1"/>
    </source>
</evidence>
<dbReference type="Pfam" id="PF00037">
    <property type="entry name" value="Fer4"/>
    <property type="match status" value="2"/>
</dbReference>
<dbReference type="PANTHER" id="PTHR43534:SF1">
    <property type="entry name" value="4FE-4S CLUSTER CONTAINING PARA FAMILY ATPASE PROTEIN"/>
    <property type="match status" value="1"/>
</dbReference>
<dbReference type="GO" id="GO:0051536">
    <property type="term" value="F:iron-sulfur cluster binding"/>
    <property type="evidence" value="ECO:0007669"/>
    <property type="project" value="UniProtKB-KW"/>
</dbReference>
<feature type="domain" description="4Fe-4S ferredoxin-type" evidence="4">
    <location>
        <begin position="89"/>
        <end position="118"/>
    </location>
</feature>
<dbReference type="Pfam" id="PF01656">
    <property type="entry name" value="CbiA"/>
    <property type="match status" value="1"/>
</dbReference>
<gene>
    <name evidence="5" type="ORF">EV201_0173</name>
</gene>
<evidence type="ECO:0000313" key="6">
    <source>
        <dbReference type="Proteomes" id="UP000293562"/>
    </source>
</evidence>
<protein>
    <submittedName>
        <fullName evidence="5">MinD superfamily P-loop ATPase</fullName>
    </submittedName>
</protein>